<reference evidence="6" key="1">
    <citation type="submission" date="2018-11" db="EMBL/GenBank/DDBJ databases">
        <title>Proposal to divide the Flavobacteriaceae and reorganize its genera based on Amino Acid Identity values calculated from whole genome sequences.</title>
        <authorList>
            <person name="Nicholson A.C."/>
            <person name="Gulvik C.A."/>
            <person name="Whitney A.M."/>
            <person name="Humrighouse B.W."/>
            <person name="Bell M."/>
            <person name="Holmes B."/>
            <person name="Steigerwalt A.B."/>
            <person name="Villarma A."/>
            <person name="Sheth M."/>
            <person name="Batra D."/>
            <person name="Pryor J."/>
            <person name="Bernardet J.-F."/>
            <person name="Hugo C."/>
            <person name="Kampfer P."/>
            <person name="Newman J.D."/>
            <person name="McQuiston J.R."/>
        </authorList>
    </citation>
    <scope>NUCLEOTIDE SEQUENCE [LARGE SCALE GENOMIC DNA]</scope>
    <source>
        <strain evidence="6">H4753</strain>
    </source>
</reference>
<dbReference type="InterPro" id="IPR010998">
    <property type="entry name" value="Integrase_recombinase_N"/>
</dbReference>
<dbReference type="AlphaFoldDB" id="A0A3G8WJI7"/>
<dbReference type="PANTHER" id="PTHR30349">
    <property type="entry name" value="PHAGE INTEGRASE-RELATED"/>
    <property type="match status" value="1"/>
</dbReference>
<organism evidence="5 6">
    <name type="scientific">Chryseobacterium taklimakanense</name>
    <dbReference type="NCBI Taxonomy" id="536441"/>
    <lineage>
        <taxon>Bacteria</taxon>
        <taxon>Pseudomonadati</taxon>
        <taxon>Bacteroidota</taxon>
        <taxon>Flavobacteriia</taxon>
        <taxon>Flavobacteriales</taxon>
        <taxon>Weeksellaceae</taxon>
        <taxon>Chryseobacterium group</taxon>
        <taxon>Chryseobacterium</taxon>
    </lineage>
</organism>
<gene>
    <name evidence="5" type="ORF">EIH08_08490</name>
</gene>
<comment type="similarity">
    <text evidence="1">Belongs to the 'phage' integrase family.</text>
</comment>
<evidence type="ECO:0000256" key="1">
    <source>
        <dbReference type="ARBA" id="ARBA00008857"/>
    </source>
</evidence>
<dbReference type="InterPro" id="IPR011010">
    <property type="entry name" value="DNA_brk_join_enz"/>
</dbReference>
<accession>A0A3G8WJI7</accession>
<dbReference type="Pfam" id="PF00589">
    <property type="entry name" value="Phage_integrase"/>
    <property type="match status" value="1"/>
</dbReference>
<dbReference type="Gene3D" id="1.10.150.130">
    <property type="match status" value="1"/>
</dbReference>
<keyword evidence="2" id="KW-0238">DNA-binding</keyword>
<dbReference type="InterPro" id="IPR050090">
    <property type="entry name" value="Tyrosine_recombinase_XerCD"/>
</dbReference>
<evidence type="ECO:0000256" key="2">
    <source>
        <dbReference type="ARBA" id="ARBA00023125"/>
    </source>
</evidence>
<dbReference type="SUPFAM" id="SSF56349">
    <property type="entry name" value="DNA breaking-rejoining enzymes"/>
    <property type="match status" value="1"/>
</dbReference>
<protein>
    <submittedName>
        <fullName evidence="5">Site-specific integrase</fullName>
    </submittedName>
</protein>
<dbReference type="InterPro" id="IPR025269">
    <property type="entry name" value="SAM-like_dom"/>
</dbReference>
<dbReference type="Gene3D" id="1.10.443.10">
    <property type="entry name" value="Intergrase catalytic core"/>
    <property type="match status" value="1"/>
</dbReference>
<dbReference type="Pfam" id="PF13102">
    <property type="entry name" value="Phage_int_SAM_5"/>
    <property type="match status" value="1"/>
</dbReference>
<evidence type="ECO:0000313" key="6">
    <source>
        <dbReference type="Proteomes" id="UP000282297"/>
    </source>
</evidence>
<dbReference type="EMBL" id="CP034171">
    <property type="protein sequence ID" value="AZI20739.1"/>
    <property type="molecule type" value="Genomic_DNA"/>
</dbReference>
<dbReference type="InterPro" id="IPR013762">
    <property type="entry name" value="Integrase-like_cat_sf"/>
</dbReference>
<dbReference type="InterPro" id="IPR002104">
    <property type="entry name" value="Integrase_catalytic"/>
</dbReference>
<sequence length="418" mass="48991">MLDPEVKHTILNTMATLKFILKNKAHSTGLFPIYLRVTKDRKTKLLSTLYYCQKSEWNVNKSEFRKGTEDYAQRNASLEKMKIRAEKIFTDAFGEGEDLSLDEFESRFFEFKKDKKQDVEGFWDDRISSLEESKQTGNARSYRDTKRSFFKFLGNDKKLFFKDITVQLLNRYEVFLRSNNGTDGGISVKMRNIRALYNSAIQEGVAKQINYPFNTYKISKFKNASNKRALDAKDVEKIRELKIIKNPQLTNSRNYFVFSYFTRGMNFYDMMMLKWENIEGDKINYVRRKTKGRFSIKITEPVQEILDYYKQKYSKKGTHYVFPILLSNDLTPIQIEIRKDNVLKRYNRDLKKIAELCEIDAKITSYVARHSFATNLKEKGVSTDVISEAMGHQNLAVTQAYLKELESSVIDDAVEKLL</sequence>
<dbReference type="PANTHER" id="PTHR30349:SF64">
    <property type="entry name" value="PROPHAGE INTEGRASE INTD-RELATED"/>
    <property type="match status" value="1"/>
</dbReference>
<dbReference type="GO" id="GO:0006310">
    <property type="term" value="P:DNA recombination"/>
    <property type="evidence" value="ECO:0007669"/>
    <property type="project" value="UniProtKB-KW"/>
</dbReference>
<evidence type="ECO:0000313" key="5">
    <source>
        <dbReference type="EMBL" id="AZI20739.1"/>
    </source>
</evidence>
<dbReference type="InterPro" id="IPR035386">
    <property type="entry name" value="Arm-DNA-bind_5"/>
</dbReference>
<dbReference type="Pfam" id="PF17293">
    <property type="entry name" value="Arm-DNA-bind_5"/>
    <property type="match status" value="1"/>
</dbReference>
<evidence type="ECO:0000259" key="4">
    <source>
        <dbReference type="PROSITE" id="PS51898"/>
    </source>
</evidence>
<dbReference type="CDD" id="cd01185">
    <property type="entry name" value="INTN1_C_like"/>
    <property type="match status" value="1"/>
</dbReference>
<dbReference type="PROSITE" id="PS51898">
    <property type="entry name" value="TYR_RECOMBINASE"/>
    <property type="match status" value="1"/>
</dbReference>
<proteinExistence type="inferred from homology"/>
<evidence type="ECO:0000256" key="3">
    <source>
        <dbReference type="ARBA" id="ARBA00023172"/>
    </source>
</evidence>
<dbReference type="Proteomes" id="UP000282297">
    <property type="component" value="Chromosome"/>
</dbReference>
<keyword evidence="3" id="KW-0233">DNA recombination</keyword>
<name>A0A3G8WJI7_9FLAO</name>
<dbReference type="GO" id="GO:0003677">
    <property type="term" value="F:DNA binding"/>
    <property type="evidence" value="ECO:0007669"/>
    <property type="project" value="UniProtKB-KW"/>
</dbReference>
<feature type="domain" description="Tyr recombinase" evidence="4">
    <location>
        <begin position="225"/>
        <end position="415"/>
    </location>
</feature>
<dbReference type="GO" id="GO:0015074">
    <property type="term" value="P:DNA integration"/>
    <property type="evidence" value="ECO:0007669"/>
    <property type="project" value="InterPro"/>
</dbReference>